<dbReference type="Pfam" id="PF00578">
    <property type="entry name" value="AhpC-TSA"/>
    <property type="match status" value="1"/>
</dbReference>
<dbReference type="Proteomes" id="UP000507954">
    <property type="component" value="Unassembled WGS sequence"/>
</dbReference>
<dbReference type="InterPro" id="IPR000866">
    <property type="entry name" value="AhpC/TSA"/>
</dbReference>
<proteinExistence type="predicted"/>
<protein>
    <submittedName>
        <fullName evidence="2">Alkyl hydroperoxide reductase/ Thiol specific antioxidant/ Mal allergen</fullName>
    </submittedName>
</protein>
<reference evidence="2" key="1">
    <citation type="submission" date="2019-06" db="EMBL/GenBank/DDBJ databases">
        <authorList>
            <person name="Le Quere A."/>
            <person name="Colella S."/>
        </authorList>
    </citation>
    <scope>NUCLEOTIDE SEQUENCE</scope>
    <source>
        <strain evidence="2">EmedicaeMD41</strain>
    </source>
</reference>
<dbReference type="InterPro" id="IPR036249">
    <property type="entry name" value="Thioredoxin-like_sf"/>
</dbReference>
<dbReference type="EMBL" id="CABFNB010000114">
    <property type="protein sequence ID" value="VTZ62989.1"/>
    <property type="molecule type" value="Genomic_DNA"/>
</dbReference>
<dbReference type="RefSeq" id="WP_127617517.1">
    <property type="nucleotide sequence ID" value="NZ_CABFNB010000114.1"/>
</dbReference>
<dbReference type="InterPro" id="IPR013766">
    <property type="entry name" value="Thioredoxin_domain"/>
</dbReference>
<dbReference type="GO" id="GO:0016491">
    <property type="term" value="F:oxidoreductase activity"/>
    <property type="evidence" value="ECO:0007669"/>
    <property type="project" value="InterPro"/>
</dbReference>
<accession>A0A508WZT4</accession>
<name>A0A508WZT4_9HYPH</name>
<dbReference type="PROSITE" id="PS51352">
    <property type="entry name" value="THIOREDOXIN_2"/>
    <property type="match status" value="1"/>
</dbReference>
<feature type="domain" description="Thioredoxin" evidence="1">
    <location>
        <begin position="10"/>
        <end position="218"/>
    </location>
</feature>
<dbReference type="GO" id="GO:0016209">
    <property type="term" value="F:antioxidant activity"/>
    <property type="evidence" value="ECO:0007669"/>
    <property type="project" value="InterPro"/>
</dbReference>
<dbReference type="AlphaFoldDB" id="A0A508WZT4"/>
<evidence type="ECO:0000313" key="2">
    <source>
        <dbReference type="EMBL" id="VTZ62989.1"/>
    </source>
</evidence>
<evidence type="ECO:0000259" key="1">
    <source>
        <dbReference type="PROSITE" id="PS51352"/>
    </source>
</evidence>
<dbReference type="SUPFAM" id="SSF52833">
    <property type="entry name" value="Thioredoxin-like"/>
    <property type="match status" value="1"/>
</dbReference>
<dbReference type="Gene3D" id="3.40.30.10">
    <property type="entry name" value="Glutaredoxin"/>
    <property type="match status" value="1"/>
</dbReference>
<organism evidence="2">
    <name type="scientific">Sinorhizobium medicae</name>
    <dbReference type="NCBI Taxonomy" id="110321"/>
    <lineage>
        <taxon>Bacteria</taxon>
        <taxon>Pseudomonadati</taxon>
        <taxon>Pseudomonadota</taxon>
        <taxon>Alphaproteobacteria</taxon>
        <taxon>Hyphomicrobiales</taxon>
        <taxon>Rhizobiaceae</taxon>
        <taxon>Sinorhizobium/Ensifer group</taxon>
        <taxon>Sinorhizobium</taxon>
    </lineage>
</organism>
<sequence>MSITQISQPVTPGEPAPDFVLPAVDGSGTISLADYRGRAPLFLALFIGLWCPFCRRAIAQIAASESALKSAGVETLGVVATAPDNAQLYFRFRPTRLRLAADPELSTHQAYGVPRPIPTPEFLRALDTTLINPDGLFAEPLPITHAAEAIGKLDNYKYNETDQADMERQWPQLKGQFLIDRAGFVRWAYIECAADGLAGLGKFPSANEVLAAARALAD</sequence>
<gene>
    <name evidence="2" type="ORF">EMEDMD4_470041</name>
</gene>